<dbReference type="EMBL" id="KK114867">
    <property type="protein sequence ID" value="KFM63547.1"/>
    <property type="molecule type" value="Genomic_DNA"/>
</dbReference>
<accession>A0A087TEK8</accession>
<dbReference type="Pfam" id="PF00762">
    <property type="entry name" value="Ferrochelatase"/>
    <property type="match status" value="1"/>
</dbReference>
<dbReference type="SUPFAM" id="SSF53800">
    <property type="entry name" value="Chelatase"/>
    <property type="match status" value="1"/>
</dbReference>
<dbReference type="PANTHER" id="PTHR11108">
    <property type="entry name" value="FERROCHELATASE"/>
    <property type="match status" value="1"/>
</dbReference>
<evidence type="ECO:0000313" key="2">
    <source>
        <dbReference type="EMBL" id="KFM63547.1"/>
    </source>
</evidence>
<dbReference type="Gene3D" id="3.40.50.1400">
    <property type="match status" value="1"/>
</dbReference>
<reference evidence="2 3" key="1">
    <citation type="submission" date="2013-11" db="EMBL/GenBank/DDBJ databases">
        <title>Genome sequencing of Stegodyphus mimosarum.</title>
        <authorList>
            <person name="Bechsgaard J."/>
        </authorList>
    </citation>
    <scope>NUCLEOTIDE SEQUENCE [LARGE SCALE GENOMIC DNA]</scope>
</reference>
<dbReference type="CDD" id="cd03411">
    <property type="entry name" value="Ferrochelatase_N"/>
    <property type="match status" value="1"/>
</dbReference>
<evidence type="ECO:0000256" key="1">
    <source>
        <dbReference type="RuleBase" id="RU004185"/>
    </source>
</evidence>
<dbReference type="OrthoDB" id="1323at2759"/>
<organism evidence="2 3">
    <name type="scientific">Stegodyphus mimosarum</name>
    <name type="common">African social velvet spider</name>
    <dbReference type="NCBI Taxonomy" id="407821"/>
    <lineage>
        <taxon>Eukaryota</taxon>
        <taxon>Metazoa</taxon>
        <taxon>Ecdysozoa</taxon>
        <taxon>Arthropoda</taxon>
        <taxon>Chelicerata</taxon>
        <taxon>Arachnida</taxon>
        <taxon>Araneae</taxon>
        <taxon>Araneomorphae</taxon>
        <taxon>Entelegynae</taxon>
        <taxon>Eresoidea</taxon>
        <taxon>Eresidae</taxon>
        <taxon>Stegodyphus</taxon>
    </lineage>
</organism>
<dbReference type="OMA" id="RYAKPLM"/>
<comment type="similarity">
    <text evidence="1">Belongs to the ferrochelatase family.</text>
</comment>
<evidence type="ECO:0000313" key="3">
    <source>
        <dbReference type="Proteomes" id="UP000054359"/>
    </source>
</evidence>
<dbReference type="PANTHER" id="PTHR11108:SF1">
    <property type="entry name" value="FERROCHELATASE, MITOCHONDRIAL"/>
    <property type="match status" value="1"/>
</dbReference>
<sequence>MMFEKYALNCVSGAINCSWRNKGRKVLKSIASFCSPCICVLGQRCYTTNKTKTGILMMNMGGPGTVEEVEGFLTNLFTDTDIMQLPMQSKVGPLIARKRAPGVAKKYSQIGGGSPILKWTNLQGTLMTKLLDRISPGTAPHKHYVGFRYAKPLMEDTLAEM</sequence>
<dbReference type="GO" id="GO:0006783">
    <property type="term" value="P:heme biosynthetic process"/>
    <property type="evidence" value="ECO:0007669"/>
    <property type="project" value="InterPro"/>
</dbReference>
<feature type="non-terminal residue" evidence="2">
    <location>
        <position position="161"/>
    </location>
</feature>
<dbReference type="InterPro" id="IPR033659">
    <property type="entry name" value="Ferrochelatase_N"/>
</dbReference>
<keyword evidence="3" id="KW-1185">Reference proteome</keyword>
<name>A0A087TEK8_STEMI</name>
<dbReference type="AlphaFoldDB" id="A0A087TEK8"/>
<dbReference type="Proteomes" id="UP000054359">
    <property type="component" value="Unassembled WGS sequence"/>
</dbReference>
<gene>
    <name evidence="2" type="ORF">X975_09932</name>
</gene>
<proteinExistence type="inferred from homology"/>
<dbReference type="STRING" id="407821.A0A087TEK8"/>
<protein>
    <submittedName>
        <fullName evidence="2">Ferrochelatase, mitochondrial</fullName>
    </submittedName>
</protein>
<dbReference type="GO" id="GO:0004325">
    <property type="term" value="F:ferrochelatase activity"/>
    <property type="evidence" value="ECO:0007669"/>
    <property type="project" value="InterPro"/>
</dbReference>
<dbReference type="InterPro" id="IPR001015">
    <property type="entry name" value="Ferrochelatase"/>
</dbReference>
<dbReference type="GO" id="GO:0005739">
    <property type="term" value="C:mitochondrion"/>
    <property type="evidence" value="ECO:0007669"/>
    <property type="project" value="TreeGrafter"/>
</dbReference>